<dbReference type="SUPFAM" id="SSF81321">
    <property type="entry name" value="Family A G protein-coupled receptor-like"/>
    <property type="match status" value="1"/>
</dbReference>
<dbReference type="Pfam" id="PF00001">
    <property type="entry name" value="7tm_1"/>
    <property type="match status" value="1"/>
</dbReference>
<comment type="caution">
    <text evidence="11">The sequence shown here is derived from an EMBL/GenBank/DDBJ whole genome shotgun (WGS) entry which is preliminary data.</text>
</comment>
<keyword evidence="4 9" id="KW-1133">Transmembrane helix</keyword>
<dbReference type="EMBL" id="JAVHJS010000026">
    <property type="protein sequence ID" value="KAK2815204.1"/>
    <property type="molecule type" value="Genomic_DNA"/>
</dbReference>
<feature type="transmembrane region" description="Helical" evidence="9">
    <location>
        <begin position="180"/>
        <end position="199"/>
    </location>
</feature>
<dbReference type="AlphaFoldDB" id="A0AA88LJS5"/>
<dbReference type="Gene3D" id="1.20.1070.10">
    <property type="entry name" value="Rhodopsin 7-helix transmembrane proteins"/>
    <property type="match status" value="1"/>
</dbReference>
<dbReference type="GO" id="GO:0004930">
    <property type="term" value="F:G protein-coupled receptor activity"/>
    <property type="evidence" value="ECO:0007669"/>
    <property type="project" value="UniProtKB-KW"/>
</dbReference>
<feature type="transmembrane region" description="Helical" evidence="9">
    <location>
        <begin position="220"/>
        <end position="244"/>
    </location>
</feature>
<feature type="transmembrane region" description="Helical" evidence="9">
    <location>
        <begin position="124"/>
        <end position="146"/>
    </location>
</feature>
<evidence type="ECO:0000256" key="9">
    <source>
        <dbReference type="SAM" id="Phobius"/>
    </source>
</evidence>
<evidence type="ECO:0000256" key="5">
    <source>
        <dbReference type="ARBA" id="ARBA00023040"/>
    </source>
</evidence>
<dbReference type="PRINTS" id="PR00237">
    <property type="entry name" value="GPCRRHODOPSN"/>
</dbReference>
<protein>
    <recommendedName>
        <fullName evidence="10">G-protein coupled receptors family 1 profile domain-containing protein</fullName>
    </recommendedName>
</protein>
<organism evidence="11 12">
    <name type="scientific">Tachysurus vachellii</name>
    <name type="common">Darkbarbel catfish</name>
    <name type="synonym">Pelteobagrus vachellii</name>
    <dbReference type="NCBI Taxonomy" id="175792"/>
    <lineage>
        <taxon>Eukaryota</taxon>
        <taxon>Metazoa</taxon>
        <taxon>Chordata</taxon>
        <taxon>Craniata</taxon>
        <taxon>Vertebrata</taxon>
        <taxon>Euteleostomi</taxon>
        <taxon>Actinopterygii</taxon>
        <taxon>Neopterygii</taxon>
        <taxon>Teleostei</taxon>
        <taxon>Ostariophysi</taxon>
        <taxon>Siluriformes</taxon>
        <taxon>Bagridae</taxon>
        <taxon>Tachysurus</taxon>
    </lineage>
</organism>
<keyword evidence="6 9" id="KW-0472">Membrane</keyword>
<dbReference type="GO" id="GO:0005886">
    <property type="term" value="C:plasma membrane"/>
    <property type="evidence" value="ECO:0007669"/>
    <property type="project" value="UniProtKB-SubCell"/>
</dbReference>
<keyword evidence="7" id="KW-0675">Receptor</keyword>
<comment type="subcellular location">
    <subcellularLocation>
        <location evidence="1">Cell membrane</location>
        <topology evidence="1">Multi-pass membrane protein</topology>
    </subcellularLocation>
</comment>
<feature type="transmembrane region" description="Helical" evidence="9">
    <location>
        <begin position="256"/>
        <end position="277"/>
    </location>
</feature>
<name>A0AA88LJS5_TACVA</name>
<gene>
    <name evidence="11" type="ORF">Q7C36_023470</name>
</gene>
<dbReference type="InterPro" id="IPR017452">
    <property type="entry name" value="GPCR_Rhodpsn_7TM"/>
</dbReference>
<dbReference type="PRINTS" id="PR01904">
    <property type="entry name" value="GPR40FAMILY"/>
</dbReference>
<evidence type="ECO:0000256" key="1">
    <source>
        <dbReference type="ARBA" id="ARBA00004651"/>
    </source>
</evidence>
<accession>A0AA88LJS5</accession>
<dbReference type="InterPro" id="IPR000276">
    <property type="entry name" value="GPCR_Rhodpsn"/>
</dbReference>
<reference evidence="11" key="1">
    <citation type="submission" date="2023-08" db="EMBL/GenBank/DDBJ databases">
        <title>Pelteobagrus vachellii genome.</title>
        <authorList>
            <person name="Liu H."/>
        </authorList>
    </citation>
    <scope>NUCLEOTIDE SEQUENCE</scope>
    <source>
        <strain evidence="11">PRFRI_2022a</strain>
        <tissue evidence="11">Muscle</tissue>
    </source>
</reference>
<evidence type="ECO:0000256" key="4">
    <source>
        <dbReference type="ARBA" id="ARBA00022989"/>
    </source>
</evidence>
<sequence length="320" mass="37168">MLWTKERSYSVLVVDCITLITGLPANLLALYTFIRKVKQRPTPLDVLLLSLNISDLLFLFFLPLRIKEAADMKWNMPFFLCPLSGFIYFSTIHNSTLLLTAISVERYLGVAFPVKYKLKRNPRYAVIASIIFWMVSMANCSIVYIVEYHKDSNNTANRTSCYKEFSKEQLDLLLPVRFELFIVLFCIPFLICCFCYIRFIMILSNLPNINPQKRSRAVSLALVTLLVFTICFVPFNVSHVVGFITWNSPQWRVYTVLPSTFNACLDPFVFYFSSTAIRGTFNHIMRQFLNWLQRSVCQKICLQLSRTTAYEERTQSSNDT</sequence>
<evidence type="ECO:0000313" key="11">
    <source>
        <dbReference type="EMBL" id="KAK2815204.1"/>
    </source>
</evidence>
<feature type="transmembrane region" description="Helical" evidence="9">
    <location>
        <begin position="46"/>
        <end position="66"/>
    </location>
</feature>
<dbReference type="PANTHER" id="PTHR45822:SF8">
    <property type="entry name" value="FREE FATTY ACID RECEPTOR 3-RELATED"/>
    <property type="match status" value="1"/>
</dbReference>
<dbReference type="PANTHER" id="PTHR45822">
    <property type="entry name" value="FREE FATTY ACID RECEPTOR 2-RELATED"/>
    <property type="match status" value="1"/>
</dbReference>
<dbReference type="GO" id="GO:0071398">
    <property type="term" value="P:cellular response to fatty acid"/>
    <property type="evidence" value="ECO:0007669"/>
    <property type="project" value="TreeGrafter"/>
</dbReference>
<evidence type="ECO:0000313" key="12">
    <source>
        <dbReference type="Proteomes" id="UP001187315"/>
    </source>
</evidence>
<evidence type="ECO:0000259" key="10">
    <source>
        <dbReference type="PROSITE" id="PS50262"/>
    </source>
</evidence>
<feature type="transmembrane region" description="Helical" evidence="9">
    <location>
        <begin position="12"/>
        <end position="34"/>
    </location>
</feature>
<evidence type="ECO:0000256" key="6">
    <source>
        <dbReference type="ARBA" id="ARBA00023136"/>
    </source>
</evidence>
<dbReference type="Proteomes" id="UP001187315">
    <property type="component" value="Unassembled WGS sequence"/>
</dbReference>
<keyword evidence="12" id="KW-1185">Reference proteome</keyword>
<proteinExistence type="predicted"/>
<evidence type="ECO:0000256" key="8">
    <source>
        <dbReference type="ARBA" id="ARBA00023224"/>
    </source>
</evidence>
<evidence type="ECO:0000256" key="3">
    <source>
        <dbReference type="ARBA" id="ARBA00022692"/>
    </source>
</evidence>
<evidence type="ECO:0000256" key="2">
    <source>
        <dbReference type="ARBA" id="ARBA00022475"/>
    </source>
</evidence>
<dbReference type="CDD" id="cd15170">
    <property type="entry name" value="7tmA_FFAR2_FFAR3"/>
    <property type="match status" value="1"/>
</dbReference>
<keyword evidence="5" id="KW-0297">G-protein coupled receptor</keyword>
<keyword evidence="3 9" id="KW-0812">Transmembrane</keyword>
<dbReference type="InterPro" id="IPR013312">
    <property type="entry name" value="GPR40-rel_orph"/>
</dbReference>
<dbReference type="PROSITE" id="PS50262">
    <property type="entry name" value="G_PROTEIN_RECEP_F1_2"/>
    <property type="match status" value="1"/>
</dbReference>
<evidence type="ECO:0000256" key="7">
    <source>
        <dbReference type="ARBA" id="ARBA00023170"/>
    </source>
</evidence>
<keyword evidence="2" id="KW-1003">Cell membrane</keyword>
<keyword evidence="8" id="KW-0807">Transducer</keyword>
<feature type="domain" description="G-protein coupled receptors family 1 profile" evidence="10">
    <location>
        <begin position="25"/>
        <end position="270"/>
    </location>
</feature>